<evidence type="ECO:0000313" key="2">
    <source>
        <dbReference type="Proteomes" id="UP000012081"/>
    </source>
</evidence>
<dbReference type="PATRIC" id="fig|1300222.3.peg.957"/>
<keyword evidence="1" id="KW-0378">Hydrolase</keyword>
<dbReference type="GO" id="GO:0016787">
    <property type="term" value="F:hydrolase activity"/>
    <property type="evidence" value="ECO:0007669"/>
    <property type="project" value="UniProtKB-KW"/>
</dbReference>
<comment type="caution">
    <text evidence="1">The sequence shown here is derived from an EMBL/GenBank/DDBJ whole genome shotgun (WGS) entry which is preliminary data.</text>
</comment>
<dbReference type="GeneID" id="89498782"/>
<name>M8DMZ6_9BACL</name>
<reference evidence="1 2" key="1">
    <citation type="submission" date="2013-03" db="EMBL/GenBank/DDBJ databases">
        <title>Assembly of a new bacterial strain Brevibacillus borstelensis AK1.</title>
        <authorList>
            <person name="Rajan I."/>
            <person name="PoliReddy D."/>
            <person name="Sugumar T."/>
            <person name="Rathinam K."/>
            <person name="Alqarawi S."/>
            <person name="Khalil A.B."/>
            <person name="Sivakumar N."/>
        </authorList>
    </citation>
    <scope>NUCLEOTIDE SEQUENCE [LARGE SCALE GENOMIC DNA]</scope>
    <source>
        <strain evidence="1 2">AK1</strain>
    </source>
</reference>
<dbReference type="SUPFAM" id="SSF109604">
    <property type="entry name" value="HD-domain/PDEase-like"/>
    <property type="match status" value="1"/>
</dbReference>
<keyword evidence="2" id="KW-1185">Reference proteome</keyword>
<accession>M8DMZ6</accession>
<dbReference type="OrthoDB" id="5295945at2"/>
<sequence>MDKSFSTWIKNFPFGGNVRQDALSLLRYHQLDHIAEHTERVAKEAIRLAEQFHVDPRLADAAFVYLDYLWAQRTKLRVIHPWLKEAYLQLRGGRDLYC</sequence>
<dbReference type="RefSeq" id="WP_003386702.1">
    <property type="nucleotide sequence ID" value="NZ_APBN01000001.1"/>
</dbReference>
<evidence type="ECO:0000313" key="1">
    <source>
        <dbReference type="EMBL" id="EMT54862.1"/>
    </source>
</evidence>
<gene>
    <name evidence="1" type="ORF">I532_04620</name>
</gene>
<proteinExistence type="predicted"/>
<protein>
    <submittedName>
        <fullName evidence="1">Hydrolase (HAD superfamily) protein</fullName>
    </submittedName>
</protein>
<dbReference type="AlphaFoldDB" id="M8DMZ6"/>
<dbReference type="Proteomes" id="UP000012081">
    <property type="component" value="Unassembled WGS sequence"/>
</dbReference>
<organism evidence="1 2">
    <name type="scientific">Brevibacillus borstelensis AK1</name>
    <dbReference type="NCBI Taxonomy" id="1300222"/>
    <lineage>
        <taxon>Bacteria</taxon>
        <taxon>Bacillati</taxon>
        <taxon>Bacillota</taxon>
        <taxon>Bacilli</taxon>
        <taxon>Bacillales</taxon>
        <taxon>Paenibacillaceae</taxon>
        <taxon>Brevibacillus</taxon>
    </lineage>
</organism>
<dbReference type="EMBL" id="APBN01000001">
    <property type="protein sequence ID" value="EMT54862.1"/>
    <property type="molecule type" value="Genomic_DNA"/>
</dbReference>